<dbReference type="Proteomes" id="UP001444661">
    <property type="component" value="Unassembled WGS sequence"/>
</dbReference>
<proteinExistence type="predicted"/>
<comment type="caution">
    <text evidence="1">The sequence shown here is derived from an EMBL/GenBank/DDBJ whole genome shotgun (WGS) entry which is preliminary data.</text>
</comment>
<sequence>MALSKADQKLVERVVAFVYGGALKSYGSPMLQRLKIENKASTNHSIYKYYKRSSVDDDWGQIEYAVRVTWLDVSWTRSCQARTRSPWI</sequence>
<keyword evidence="2" id="KW-1185">Reference proteome</keyword>
<dbReference type="EMBL" id="JAQQWK010000001">
    <property type="protein sequence ID" value="KAK8055498.1"/>
    <property type="molecule type" value="Genomic_DNA"/>
</dbReference>
<accession>A0ABR1U9D7</accession>
<evidence type="ECO:0000313" key="2">
    <source>
        <dbReference type="Proteomes" id="UP001444661"/>
    </source>
</evidence>
<reference evidence="1 2" key="1">
    <citation type="submission" date="2023-01" db="EMBL/GenBank/DDBJ databases">
        <title>Analysis of 21 Apiospora genomes using comparative genomics revels a genus with tremendous synthesis potential of carbohydrate active enzymes and secondary metabolites.</title>
        <authorList>
            <person name="Sorensen T."/>
        </authorList>
    </citation>
    <scope>NUCLEOTIDE SEQUENCE [LARGE SCALE GENOMIC DNA]</scope>
    <source>
        <strain evidence="1 2">CBS 33761</strain>
    </source>
</reference>
<organism evidence="1 2">
    <name type="scientific">Apiospora rasikravindrae</name>
    <dbReference type="NCBI Taxonomy" id="990691"/>
    <lineage>
        <taxon>Eukaryota</taxon>
        <taxon>Fungi</taxon>
        <taxon>Dikarya</taxon>
        <taxon>Ascomycota</taxon>
        <taxon>Pezizomycotina</taxon>
        <taxon>Sordariomycetes</taxon>
        <taxon>Xylariomycetidae</taxon>
        <taxon>Amphisphaeriales</taxon>
        <taxon>Apiosporaceae</taxon>
        <taxon>Apiospora</taxon>
    </lineage>
</organism>
<name>A0ABR1U9D7_9PEZI</name>
<protein>
    <submittedName>
        <fullName evidence="1">Uncharacterized protein</fullName>
    </submittedName>
</protein>
<gene>
    <name evidence="1" type="ORF">PG993_000725</name>
</gene>
<evidence type="ECO:0000313" key="1">
    <source>
        <dbReference type="EMBL" id="KAK8055498.1"/>
    </source>
</evidence>